<evidence type="ECO:0000256" key="1">
    <source>
        <dbReference type="ARBA" id="ARBA00004328"/>
    </source>
</evidence>
<keyword evidence="2" id="KW-1188">Viral release from host cell</keyword>
<organism evidence="4 5">
    <name type="scientific">Aestuariispira insulae</name>
    <dbReference type="NCBI Taxonomy" id="1461337"/>
    <lineage>
        <taxon>Bacteria</taxon>
        <taxon>Pseudomonadati</taxon>
        <taxon>Pseudomonadota</taxon>
        <taxon>Alphaproteobacteria</taxon>
        <taxon>Rhodospirillales</taxon>
        <taxon>Kiloniellaceae</taxon>
        <taxon>Aestuariispira</taxon>
    </lineage>
</organism>
<reference evidence="4 5" key="1">
    <citation type="submission" date="2018-07" db="EMBL/GenBank/DDBJ databases">
        <title>Genomic Encyclopedia of Type Strains, Phase III (KMG-III): the genomes of soil and plant-associated and newly described type strains.</title>
        <authorList>
            <person name="Whitman W."/>
        </authorList>
    </citation>
    <scope>NUCLEOTIDE SEQUENCE [LARGE SCALE GENOMIC DNA]</scope>
    <source>
        <strain evidence="4 5">CECT 8488</strain>
    </source>
</reference>
<evidence type="ECO:0000313" key="5">
    <source>
        <dbReference type="Proteomes" id="UP000256845"/>
    </source>
</evidence>
<evidence type="ECO:0000256" key="2">
    <source>
        <dbReference type="ARBA" id="ARBA00022612"/>
    </source>
</evidence>
<comment type="caution">
    <text evidence="4">The sequence shown here is derived from an EMBL/GenBank/DDBJ whole genome shotgun (WGS) entry which is preliminary data.</text>
</comment>
<keyword evidence="5" id="KW-1185">Reference proteome</keyword>
<keyword evidence="3" id="KW-0231">Viral genome packaging</keyword>
<evidence type="ECO:0000256" key="3">
    <source>
        <dbReference type="ARBA" id="ARBA00023219"/>
    </source>
</evidence>
<dbReference type="RefSeq" id="WP_181905230.1">
    <property type="nucleotide sequence ID" value="NZ_QRDW01000002.1"/>
</dbReference>
<dbReference type="Pfam" id="PF12236">
    <property type="entry name" value="Head-tail_con"/>
    <property type="match status" value="1"/>
</dbReference>
<dbReference type="InterPro" id="IPR020991">
    <property type="entry name" value="Connector_podovirus"/>
</dbReference>
<sequence>MTVAQDVLDTVSAMKVERARFEPVWAQVAERMDPYGAAMEGRMGDMSRIFGARPLLLPDMFAAVFTSLLMPRGTFWHALSPLDEGLRENGQVKAWAAKMTRLLFRYRYAPLSGFAGLPRRMGRSLALYGAQCLLVKEEMAGEEGGKPLPPILYEFVPINQVCLARNHRGQYDRAAREHEMTARQMAQAYGEAALPPAVRDALNRSGEQERCFTVVHLVQPASGAKAGHAFESLHVERDSRTMLKRSGFHEFPFIASVMNEVPDSAYGWGPAMSALPDVKQYYAMARTTTRAMEKAVDPPMGIRGKLERRINLNAGAFNPDLIDEQGRPKFAPLQSGAQPVLGLEGMERKSAEIGASFSENLWQVLANKPGMTAYEAAIRAQEKGDLIGPPFAPQEEMLGLLVERELAILERKARYGEIRLPERPPVLEGQPVTLEFTSPMARLRKAGETTGLYRALEFVQAAGQMDAKVPRMIDWDKAARMVADNEGVPADLIVPAEELSRQMRDEEAERQQQAQMMLMQQMAAQQPGAVPETGPALEMP</sequence>
<protein>
    <submittedName>
        <fullName evidence="4">Head-to-tail connecting protein</fullName>
    </submittedName>
</protein>
<evidence type="ECO:0000313" key="4">
    <source>
        <dbReference type="EMBL" id="RED52173.1"/>
    </source>
</evidence>
<accession>A0A3D9HRN6</accession>
<dbReference type="EMBL" id="QRDW01000002">
    <property type="protein sequence ID" value="RED52173.1"/>
    <property type="molecule type" value="Genomic_DNA"/>
</dbReference>
<gene>
    <name evidence="4" type="ORF">DFP90_102191</name>
</gene>
<dbReference type="AlphaFoldDB" id="A0A3D9HRN6"/>
<proteinExistence type="predicted"/>
<dbReference type="Proteomes" id="UP000256845">
    <property type="component" value="Unassembled WGS sequence"/>
</dbReference>
<comment type="subcellular location">
    <subcellularLocation>
        <location evidence="1">Virion</location>
    </subcellularLocation>
</comment>
<name>A0A3D9HRN6_9PROT</name>